<dbReference type="GO" id="GO:0008270">
    <property type="term" value="F:zinc ion binding"/>
    <property type="evidence" value="ECO:0007669"/>
    <property type="project" value="UniProtKB-KW"/>
</dbReference>
<evidence type="ECO:0000256" key="3">
    <source>
        <dbReference type="ARBA" id="ARBA00022833"/>
    </source>
</evidence>
<reference evidence="7 8" key="1">
    <citation type="submission" date="2020-04" db="EMBL/GenBank/DDBJ databases">
        <title>Perkinsus olseni comparative genomics.</title>
        <authorList>
            <person name="Bogema D.R."/>
        </authorList>
    </citation>
    <scope>NUCLEOTIDE SEQUENCE [LARGE SCALE GENOMIC DNA]</scope>
    <source>
        <strain evidence="7 8">ATCC PRA-207</strain>
    </source>
</reference>
<evidence type="ECO:0000256" key="2">
    <source>
        <dbReference type="ARBA" id="ARBA00022771"/>
    </source>
</evidence>
<feature type="domain" description="SWIM-type" evidence="6">
    <location>
        <begin position="459"/>
        <end position="497"/>
    </location>
</feature>
<evidence type="ECO:0000256" key="4">
    <source>
        <dbReference type="PROSITE-ProRule" id="PRU00325"/>
    </source>
</evidence>
<keyword evidence="3" id="KW-0862">Zinc</keyword>
<dbReference type="SUPFAM" id="SSF57903">
    <property type="entry name" value="FYVE/PHD zinc finger"/>
    <property type="match status" value="1"/>
</dbReference>
<evidence type="ECO:0000256" key="5">
    <source>
        <dbReference type="SAM" id="MobiDB-lite"/>
    </source>
</evidence>
<evidence type="ECO:0000313" key="8">
    <source>
        <dbReference type="Proteomes" id="UP000553632"/>
    </source>
</evidence>
<dbReference type="InterPro" id="IPR013083">
    <property type="entry name" value="Znf_RING/FYVE/PHD"/>
</dbReference>
<keyword evidence="1" id="KW-0479">Metal-binding</keyword>
<dbReference type="InterPro" id="IPR011011">
    <property type="entry name" value="Znf_FYVE_PHD"/>
</dbReference>
<dbReference type="InterPro" id="IPR007527">
    <property type="entry name" value="Znf_SWIM"/>
</dbReference>
<proteinExistence type="predicted"/>
<keyword evidence="2 4" id="KW-0863">Zinc-finger</keyword>
<dbReference type="InterPro" id="IPR001965">
    <property type="entry name" value="Znf_PHD"/>
</dbReference>
<keyword evidence="8" id="KW-1185">Reference proteome</keyword>
<dbReference type="Gene3D" id="3.30.40.10">
    <property type="entry name" value="Zinc/RING finger domain, C3HC4 (zinc finger)"/>
    <property type="match status" value="1"/>
</dbReference>
<gene>
    <name evidence="7" type="ORF">FOZ63_031890</name>
</gene>
<dbReference type="AlphaFoldDB" id="A0A7J6SWR8"/>
<dbReference type="SMART" id="SM00249">
    <property type="entry name" value="PHD"/>
    <property type="match status" value="1"/>
</dbReference>
<dbReference type="PROSITE" id="PS01359">
    <property type="entry name" value="ZF_PHD_1"/>
    <property type="match status" value="1"/>
</dbReference>
<evidence type="ECO:0000313" key="7">
    <source>
        <dbReference type="EMBL" id="KAF4737022.1"/>
    </source>
</evidence>
<protein>
    <recommendedName>
        <fullName evidence="6">SWIM-type domain-containing protein</fullName>
    </recommendedName>
</protein>
<comment type="caution">
    <text evidence="7">The sequence shown here is derived from an EMBL/GenBank/DDBJ whole genome shotgun (WGS) entry which is preliminary data.</text>
</comment>
<sequence>ILDDWQMWLAEQPCIPTSQLKAKSRQKCIDGQYSASTIEFITQKGLENYELVRSALRSIKKSKECGLSVEAFTRELSGLACGADELRSQIAGIIKSIDAVETGTHSEEDLTRARDADRCIVLEDILCSPQPAERGSARRSVRAFSAVVTSPRMLRNMRSLQTVGVDATFNLTHADLVLGTICSVPRTSTALPIALIVMTKESTECVEHGLKQLTAAAEALGFYDAVPREGKARLGRALWGELRKDLRLMGGATTRAEWLSLREAFMTKWTSGRPQDLGPSDRAAIQTFLTEFNGYLDISAWRSWWGSYSSEVCGARTNNCVERFNKELKKHFLPARCRLSLHEFVTFLKSGGDWSGVSQYGREAVRGQAKPMARQKAVDHFLNESYCQIPRSWYPPENRPSSNQWLFLTAANDPVTKGTPLRDFIHERDGVDAKKMCLGTFDTMAQAHSLKKQYCIVTYTESANPNEPPPIGPTCSCSAWLRDVVCCHTLCLGHVLGQDHSEEAAKAWKTARCFFTKARRRRDGQGRFGDEALPSSARYGLNKPQARKRGREEGNEAPETEDRQPTVLAYSEVRWPSYPFADGTTYCGCRQGYSSSVDMLECSNPKCDIGWWHTPCIETYAAASGLTSSHLAAMGTEKKWYCFGCRRKRRGQGIALLPPPSFLPEWSLRKLFGAQTSAIYFITLYHPHTVRDGFSPSTCS</sequence>
<organism evidence="7 8">
    <name type="scientific">Perkinsus olseni</name>
    <name type="common">Perkinsus atlanticus</name>
    <dbReference type="NCBI Taxonomy" id="32597"/>
    <lineage>
        <taxon>Eukaryota</taxon>
        <taxon>Sar</taxon>
        <taxon>Alveolata</taxon>
        <taxon>Perkinsozoa</taxon>
        <taxon>Perkinsea</taxon>
        <taxon>Perkinsida</taxon>
        <taxon>Perkinsidae</taxon>
        <taxon>Perkinsus</taxon>
    </lineage>
</organism>
<accession>A0A7J6SWR8</accession>
<name>A0A7J6SWR8_PEROL</name>
<dbReference type="PROSITE" id="PS50966">
    <property type="entry name" value="ZF_SWIM"/>
    <property type="match status" value="1"/>
</dbReference>
<evidence type="ECO:0000259" key="6">
    <source>
        <dbReference type="PROSITE" id="PS50966"/>
    </source>
</evidence>
<dbReference type="EMBL" id="JABANO010015341">
    <property type="protein sequence ID" value="KAF4737022.1"/>
    <property type="molecule type" value="Genomic_DNA"/>
</dbReference>
<feature type="non-terminal residue" evidence="7">
    <location>
        <position position="700"/>
    </location>
</feature>
<feature type="region of interest" description="Disordered" evidence="5">
    <location>
        <begin position="525"/>
        <end position="564"/>
    </location>
</feature>
<evidence type="ECO:0000256" key="1">
    <source>
        <dbReference type="ARBA" id="ARBA00022723"/>
    </source>
</evidence>
<dbReference type="Proteomes" id="UP000553632">
    <property type="component" value="Unassembled WGS sequence"/>
</dbReference>
<feature type="compositionally biased region" description="Basic and acidic residues" evidence="5">
    <location>
        <begin position="550"/>
        <end position="564"/>
    </location>
</feature>
<dbReference type="InterPro" id="IPR019786">
    <property type="entry name" value="Zinc_finger_PHD-type_CS"/>
</dbReference>